<evidence type="ECO:0000256" key="7">
    <source>
        <dbReference type="SAM" id="Phobius"/>
    </source>
</evidence>
<dbReference type="GO" id="GO:0016020">
    <property type="term" value="C:membrane"/>
    <property type="evidence" value="ECO:0007669"/>
    <property type="project" value="UniProtKB-SubCell"/>
</dbReference>
<dbReference type="Proteomes" id="UP001189624">
    <property type="component" value="Chromosome 4"/>
</dbReference>
<keyword evidence="5 7" id="KW-1133">Transmembrane helix</keyword>
<dbReference type="Pfam" id="PF00083">
    <property type="entry name" value="Sugar_tr"/>
    <property type="match status" value="1"/>
</dbReference>
<dbReference type="PANTHER" id="PTHR23500:SF460">
    <property type="entry name" value="SUGAR TRANSPORT PROTEIN 11"/>
    <property type="match status" value="1"/>
</dbReference>
<evidence type="ECO:0000256" key="6">
    <source>
        <dbReference type="ARBA" id="ARBA00023136"/>
    </source>
</evidence>
<evidence type="ECO:0008006" key="10">
    <source>
        <dbReference type="Google" id="ProtNLM"/>
    </source>
</evidence>
<comment type="similarity">
    <text evidence="2">Belongs to the major facilitator superfamily. Sugar transporter (TC 2.A.1.1) family.</text>
</comment>
<keyword evidence="4 7" id="KW-0812">Transmembrane</keyword>
<feature type="transmembrane region" description="Helical" evidence="7">
    <location>
        <begin position="12"/>
        <end position="31"/>
    </location>
</feature>
<proteinExistence type="inferred from homology"/>
<evidence type="ECO:0000256" key="1">
    <source>
        <dbReference type="ARBA" id="ARBA00004370"/>
    </source>
</evidence>
<dbReference type="SUPFAM" id="SSF103473">
    <property type="entry name" value="MFS general substrate transporter"/>
    <property type="match status" value="1"/>
</dbReference>
<sequence length="187" mass="20617">MAPTRIRGALNIGFQMMITIGILIANLINYGTAKLEYGWRVSLGIGAVPAIMLCVGALFLGDTPNSLIERGKIEATKKMLQRIRGIDNVEEEFQDLVDATTSSQRYIANVDIKVNNDDSHKYTFLGSGTISNGDNDTNYDIGDNDNEYNNYDNNVCGNNSNIDRSYGNNKNDCGNASQDNSYDNDHE</sequence>
<protein>
    <recommendedName>
        <fullName evidence="10">Major facilitator superfamily (MFS) profile domain-containing protein</fullName>
    </recommendedName>
</protein>
<evidence type="ECO:0000256" key="3">
    <source>
        <dbReference type="ARBA" id="ARBA00022448"/>
    </source>
</evidence>
<dbReference type="GO" id="GO:0015144">
    <property type="term" value="F:carbohydrate transmembrane transporter activity"/>
    <property type="evidence" value="ECO:0007669"/>
    <property type="project" value="InterPro"/>
</dbReference>
<comment type="subcellular location">
    <subcellularLocation>
        <location evidence="1">Membrane</location>
    </subcellularLocation>
</comment>
<dbReference type="InterPro" id="IPR005828">
    <property type="entry name" value="MFS_sugar_transport-like"/>
</dbReference>
<name>A0AA86SAJ2_9FABA</name>
<evidence type="ECO:0000313" key="9">
    <source>
        <dbReference type="Proteomes" id="UP001189624"/>
    </source>
</evidence>
<evidence type="ECO:0000256" key="4">
    <source>
        <dbReference type="ARBA" id="ARBA00022692"/>
    </source>
</evidence>
<evidence type="ECO:0000256" key="5">
    <source>
        <dbReference type="ARBA" id="ARBA00022989"/>
    </source>
</evidence>
<evidence type="ECO:0000313" key="8">
    <source>
        <dbReference type="EMBL" id="CAJ1949523.1"/>
    </source>
</evidence>
<feature type="transmembrane region" description="Helical" evidence="7">
    <location>
        <begin position="37"/>
        <end position="60"/>
    </location>
</feature>
<accession>A0AA86SAJ2</accession>
<organism evidence="8 9">
    <name type="scientific">Sphenostylis stenocarpa</name>
    <dbReference type="NCBI Taxonomy" id="92480"/>
    <lineage>
        <taxon>Eukaryota</taxon>
        <taxon>Viridiplantae</taxon>
        <taxon>Streptophyta</taxon>
        <taxon>Embryophyta</taxon>
        <taxon>Tracheophyta</taxon>
        <taxon>Spermatophyta</taxon>
        <taxon>Magnoliopsida</taxon>
        <taxon>eudicotyledons</taxon>
        <taxon>Gunneridae</taxon>
        <taxon>Pentapetalae</taxon>
        <taxon>rosids</taxon>
        <taxon>fabids</taxon>
        <taxon>Fabales</taxon>
        <taxon>Fabaceae</taxon>
        <taxon>Papilionoideae</taxon>
        <taxon>50 kb inversion clade</taxon>
        <taxon>NPAAA clade</taxon>
        <taxon>indigoferoid/millettioid clade</taxon>
        <taxon>Phaseoleae</taxon>
        <taxon>Sphenostylis</taxon>
    </lineage>
</organism>
<dbReference type="InterPro" id="IPR036259">
    <property type="entry name" value="MFS_trans_sf"/>
</dbReference>
<dbReference type="Gene3D" id="1.20.1250.20">
    <property type="entry name" value="MFS general substrate transporter like domains"/>
    <property type="match status" value="1"/>
</dbReference>
<dbReference type="EMBL" id="OY731401">
    <property type="protein sequence ID" value="CAJ1949523.1"/>
    <property type="molecule type" value="Genomic_DNA"/>
</dbReference>
<keyword evidence="9" id="KW-1185">Reference proteome</keyword>
<dbReference type="PANTHER" id="PTHR23500">
    <property type="entry name" value="SOLUTE CARRIER FAMILY 2, FACILITATED GLUCOSE TRANSPORTER"/>
    <property type="match status" value="1"/>
</dbReference>
<keyword evidence="6 7" id="KW-0472">Membrane</keyword>
<reference evidence="8" key="1">
    <citation type="submission" date="2023-10" db="EMBL/GenBank/DDBJ databases">
        <authorList>
            <person name="Domelevo Entfellner J.-B."/>
        </authorList>
    </citation>
    <scope>NUCLEOTIDE SEQUENCE</scope>
</reference>
<dbReference type="AlphaFoldDB" id="A0AA86SAJ2"/>
<dbReference type="InterPro" id="IPR045262">
    <property type="entry name" value="STP/PLT_plant"/>
</dbReference>
<gene>
    <name evidence="8" type="ORF">AYBTSS11_LOCUS13766</name>
</gene>
<evidence type="ECO:0000256" key="2">
    <source>
        <dbReference type="ARBA" id="ARBA00010992"/>
    </source>
</evidence>
<dbReference type="Gramene" id="rna-AYBTSS11_LOCUS13766">
    <property type="protein sequence ID" value="CAJ1949523.1"/>
    <property type="gene ID" value="gene-AYBTSS11_LOCUS13766"/>
</dbReference>
<keyword evidence="3" id="KW-0813">Transport</keyword>